<keyword evidence="1" id="KW-0472">Membrane</keyword>
<dbReference type="GeneID" id="63725912"/>
<feature type="transmembrane region" description="Helical" evidence="1">
    <location>
        <begin position="47"/>
        <end position="66"/>
    </location>
</feature>
<accession>A0A1L9PWQ1</accession>
<keyword evidence="3" id="KW-1185">Reference proteome</keyword>
<name>A0A1L9PWQ1_ASPVE</name>
<dbReference type="VEuPathDB" id="FungiDB:ASPVEDRAFT_308991"/>
<reference evidence="3" key="1">
    <citation type="journal article" date="2017" name="Genome Biol.">
        <title>Comparative genomics reveals high biological diversity and specific adaptations in the industrially and medically important fungal genus Aspergillus.</title>
        <authorList>
            <person name="de Vries R.P."/>
            <person name="Riley R."/>
            <person name="Wiebenga A."/>
            <person name="Aguilar-Osorio G."/>
            <person name="Amillis S."/>
            <person name="Uchima C.A."/>
            <person name="Anderluh G."/>
            <person name="Asadollahi M."/>
            <person name="Askin M."/>
            <person name="Barry K."/>
            <person name="Battaglia E."/>
            <person name="Bayram O."/>
            <person name="Benocci T."/>
            <person name="Braus-Stromeyer S.A."/>
            <person name="Caldana C."/>
            <person name="Canovas D."/>
            <person name="Cerqueira G.C."/>
            <person name="Chen F."/>
            <person name="Chen W."/>
            <person name="Choi C."/>
            <person name="Clum A."/>
            <person name="Dos Santos R.A."/>
            <person name="Damasio A.R."/>
            <person name="Diallinas G."/>
            <person name="Emri T."/>
            <person name="Fekete E."/>
            <person name="Flipphi M."/>
            <person name="Freyberg S."/>
            <person name="Gallo A."/>
            <person name="Gournas C."/>
            <person name="Habgood R."/>
            <person name="Hainaut M."/>
            <person name="Harispe M.L."/>
            <person name="Henrissat B."/>
            <person name="Hilden K.S."/>
            <person name="Hope R."/>
            <person name="Hossain A."/>
            <person name="Karabika E."/>
            <person name="Karaffa L."/>
            <person name="Karanyi Z."/>
            <person name="Krasevec N."/>
            <person name="Kuo A."/>
            <person name="Kusch H."/>
            <person name="LaButti K."/>
            <person name="Lagendijk E.L."/>
            <person name="Lapidus A."/>
            <person name="Levasseur A."/>
            <person name="Lindquist E."/>
            <person name="Lipzen A."/>
            <person name="Logrieco A.F."/>
            <person name="MacCabe A."/>
            <person name="Maekelae M.R."/>
            <person name="Malavazi I."/>
            <person name="Melin P."/>
            <person name="Meyer V."/>
            <person name="Mielnichuk N."/>
            <person name="Miskei M."/>
            <person name="Molnar A.P."/>
            <person name="Mule G."/>
            <person name="Ngan C.Y."/>
            <person name="Orejas M."/>
            <person name="Orosz E."/>
            <person name="Ouedraogo J.P."/>
            <person name="Overkamp K.M."/>
            <person name="Park H.-S."/>
            <person name="Perrone G."/>
            <person name="Piumi F."/>
            <person name="Punt P.J."/>
            <person name="Ram A.F."/>
            <person name="Ramon A."/>
            <person name="Rauscher S."/>
            <person name="Record E."/>
            <person name="Riano-Pachon D.M."/>
            <person name="Robert V."/>
            <person name="Roehrig J."/>
            <person name="Ruller R."/>
            <person name="Salamov A."/>
            <person name="Salih N.S."/>
            <person name="Samson R.A."/>
            <person name="Sandor E."/>
            <person name="Sanguinetti M."/>
            <person name="Schuetze T."/>
            <person name="Sepcic K."/>
            <person name="Shelest E."/>
            <person name="Sherlock G."/>
            <person name="Sophianopoulou V."/>
            <person name="Squina F.M."/>
            <person name="Sun H."/>
            <person name="Susca A."/>
            <person name="Todd R.B."/>
            <person name="Tsang A."/>
            <person name="Unkles S.E."/>
            <person name="van de Wiele N."/>
            <person name="van Rossen-Uffink D."/>
            <person name="Oliveira J.V."/>
            <person name="Vesth T.C."/>
            <person name="Visser J."/>
            <person name="Yu J.-H."/>
            <person name="Zhou M."/>
            <person name="Andersen M.R."/>
            <person name="Archer D.B."/>
            <person name="Baker S.E."/>
            <person name="Benoit I."/>
            <person name="Brakhage A.A."/>
            <person name="Braus G.H."/>
            <person name="Fischer R."/>
            <person name="Frisvad J.C."/>
            <person name="Goldman G.H."/>
            <person name="Houbraken J."/>
            <person name="Oakley B."/>
            <person name="Pocsi I."/>
            <person name="Scazzocchio C."/>
            <person name="Seiboth B."/>
            <person name="vanKuyk P.A."/>
            <person name="Wortman J."/>
            <person name="Dyer P.S."/>
            <person name="Grigoriev I.V."/>
        </authorList>
    </citation>
    <scope>NUCLEOTIDE SEQUENCE [LARGE SCALE GENOMIC DNA]</scope>
    <source>
        <strain evidence="3">CBS 583.65</strain>
    </source>
</reference>
<organism evidence="2 3">
    <name type="scientific">Aspergillus versicolor CBS 583.65</name>
    <dbReference type="NCBI Taxonomy" id="1036611"/>
    <lineage>
        <taxon>Eukaryota</taxon>
        <taxon>Fungi</taxon>
        <taxon>Dikarya</taxon>
        <taxon>Ascomycota</taxon>
        <taxon>Pezizomycotina</taxon>
        <taxon>Eurotiomycetes</taxon>
        <taxon>Eurotiomycetidae</taxon>
        <taxon>Eurotiales</taxon>
        <taxon>Aspergillaceae</taxon>
        <taxon>Aspergillus</taxon>
        <taxon>Aspergillus subgen. Nidulantes</taxon>
    </lineage>
</organism>
<gene>
    <name evidence="2" type="ORF">ASPVEDRAFT_308991</name>
</gene>
<dbReference type="Proteomes" id="UP000184073">
    <property type="component" value="Unassembled WGS sequence"/>
</dbReference>
<evidence type="ECO:0000313" key="3">
    <source>
        <dbReference type="Proteomes" id="UP000184073"/>
    </source>
</evidence>
<protein>
    <submittedName>
        <fullName evidence="2">Uncharacterized protein</fullName>
    </submittedName>
</protein>
<sequence>MAVFIRADTGAHVQGRLPPSSLLRPRSASWLGASSVPHAGEASLKHGIWFTLFCILIDLFFYSGGVNA</sequence>
<keyword evidence="1" id="KW-0812">Transmembrane</keyword>
<evidence type="ECO:0000256" key="1">
    <source>
        <dbReference type="SAM" id="Phobius"/>
    </source>
</evidence>
<dbReference type="EMBL" id="KV878134">
    <property type="protein sequence ID" value="OJJ05971.1"/>
    <property type="molecule type" value="Genomic_DNA"/>
</dbReference>
<keyword evidence="1" id="KW-1133">Transmembrane helix</keyword>
<dbReference type="AlphaFoldDB" id="A0A1L9PWQ1"/>
<dbReference type="RefSeq" id="XP_040671733.1">
    <property type="nucleotide sequence ID" value="XM_040810401.1"/>
</dbReference>
<proteinExistence type="predicted"/>
<evidence type="ECO:0000313" key="2">
    <source>
        <dbReference type="EMBL" id="OJJ05971.1"/>
    </source>
</evidence>